<keyword evidence="1" id="KW-0547">Nucleotide-binding</keyword>
<feature type="domain" description="Helicase ATP-binding" evidence="10">
    <location>
        <begin position="34"/>
        <end position="228"/>
    </location>
</feature>
<evidence type="ECO:0000256" key="2">
    <source>
        <dbReference type="ARBA" id="ARBA00022763"/>
    </source>
</evidence>
<dbReference type="Proteomes" id="UP000663859">
    <property type="component" value="Unassembled WGS sequence"/>
</dbReference>
<dbReference type="InterPro" id="IPR014001">
    <property type="entry name" value="Helicase_ATP-bd"/>
</dbReference>
<evidence type="ECO:0000256" key="6">
    <source>
        <dbReference type="ARBA" id="ARBA00023125"/>
    </source>
</evidence>
<dbReference type="PANTHER" id="PTHR47962:SF5">
    <property type="entry name" value="ATP-DEPENDENT HELICASE LHR-RELATED"/>
    <property type="match status" value="1"/>
</dbReference>
<dbReference type="CDD" id="cd18796">
    <property type="entry name" value="SF2_C_LHR"/>
    <property type="match status" value="1"/>
</dbReference>
<dbReference type="Pfam" id="PF00270">
    <property type="entry name" value="DEAD"/>
    <property type="match status" value="1"/>
</dbReference>
<dbReference type="PROSITE" id="PS51194">
    <property type="entry name" value="HELICASE_CTER"/>
    <property type="match status" value="1"/>
</dbReference>
<keyword evidence="13" id="KW-1185">Reference proteome</keyword>
<keyword evidence="4 12" id="KW-0347">Helicase</keyword>
<dbReference type="InterPro" id="IPR013701">
    <property type="entry name" value="Lhr-like_DEAD/DEAH_assoc"/>
</dbReference>
<gene>
    <name evidence="12" type="primary">cshB</name>
    <name evidence="12" type="ORF">MPNT_70071</name>
</gene>
<evidence type="ECO:0000313" key="13">
    <source>
        <dbReference type="Proteomes" id="UP000663859"/>
    </source>
</evidence>
<evidence type="ECO:0000256" key="3">
    <source>
        <dbReference type="ARBA" id="ARBA00022801"/>
    </source>
</evidence>
<dbReference type="InterPro" id="IPR052511">
    <property type="entry name" value="ATP-dep_Helicase"/>
</dbReference>
<dbReference type="InterPro" id="IPR001650">
    <property type="entry name" value="Helicase_C-like"/>
</dbReference>
<feature type="domain" description="Helicase C-terminal" evidence="11">
    <location>
        <begin position="263"/>
        <end position="414"/>
    </location>
</feature>
<evidence type="ECO:0000256" key="5">
    <source>
        <dbReference type="ARBA" id="ARBA00022840"/>
    </source>
</evidence>
<dbReference type="SUPFAM" id="SSF52540">
    <property type="entry name" value="P-loop containing nucleoside triphosphate hydrolases"/>
    <property type="match status" value="1"/>
</dbReference>
<reference evidence="12" key="1">
    <citation type="submission" date="2021-02" db="EMBL/GenBank/DDBJ databases">
        <authorList>
            <person name="Cremers G."/>
            <person name="Picone N."/>
        </authorList>
    </citation>
    <scope>NUCLEOTIDE SEQUENCE</scope>
    <source>
        <strain evidence="12">PQ17</strain>
    </source>
</reference>
<feature type="compositionally biased region" description="Low complexity" evidence="9">
    <location>
        <begin position="1439"/>
        <end position="1450"/>
    </location>
</feature>
<keyword evidence="5" id="KW-0067">ATP-binding</keyword>
<dbReference type="InterPro" id="IPR011545">
    <property type="entry name" value="DEAD/DEAH_box_helicase_dom"/>
</dbReference>
<dbReference type="GO" id="GO:0003724">
    <property type="term" value="F:RNA helicase activity"/>
    <property type="evidence" value="ECO:0007669"/>
    <property type="project" value="UniProtKB-EC"/>
</dbReference>
<dbReference type="Pfam" id="PF19306">
    <property type="entry name" value="WHD_Lhr"/>
    <property type="match status" value="1"/>
</dbReference>
<evidence type="ECO:0000259" key="11">
    <source>
        <dbReference type="PROSITE" id="PS51194"/>
    </source>
</evidence>
<dbReference type="EC" id="3.6.4.13" evidence="12"/>
<evidence type="ECO:0000256" key="9">
    <source>
        <dbReference type="SAM" id="MobiDB-lite"/>
    </source>
</evidence>
<keyword evidence="8" id="KW-0413">Isomerase</keyword>
<evidence type="ECO:0000259" key="10">
    <source>
        <dbReference type="PROSITE" id="PS51192"/>
    </source>
</evidence>
<keyword evidence="2" id="KW-0227">DNA damage</keyword>
<dbReference type="GO" id="GO:0005524">
    <property type="term" value="F:ATP binding"/>
    <property type="evidence" value="ECO:0007669"/>
    <property type="project" value="UniProtKB-KW"/>
</dbReference>
<evidence type="ECO:0000256" key="1">
    <source>
        <dbReference type="ARBA" id="ARBA00022741"/>
    </source>
</evidence>
<dbReference type="SMART" id="SM00490">
    <property type="entry name" value="HELICc"/>
    <property type="match status" value="1"/>
</dbReference>
<keyword evidence="7" id="KW-0234">DNA repair</keyword>
<evidence type="ECO:0000256" key="7">
    <source>
        <dbReference type="ARBA" id="ARBA00023204"/>
    </source>
</evidence>
<dbReference type="SMART" id="SM00487">
    <property type="entry name" value="DEXDc"/>
    <property type="match status" value="1"/>
</dbReference>
<dbReference type="InterPro" id="IPR055368">
    <property type="entry name" value="WH3_Lhr"/>
</dbReference>
<dbReference type="GO" id="GO:0003677">
    <property type="term" value="F:DNA binding"/>
    <property type="evidence" value="ECO:0007669"/>
    <property type="project" value="UniProtKB-KW"/>
</dbReference>
<dbReference type="EMBL" id="CAJNOB010000067">
    <property type="protein sequence ID" value="CAF0704564.1"/>
    <property type="molecule type" value="Genomic_DNA"/>
</dbReference>
<dbReference type="Pfam" id="PF23234">
    <property type="entry name" value="WHD_4th_Lhr"/>
    <property type="match status" value="1"/>
</dbReference>
<organism evidence="12 13">
    <name type="scientific">Candidatus Methylacidithermus pantelleriae</name>
    <dbReference type="NCBI Taxonomy" id="2744239"/>
    <lineage>
        <taxon>Bacteria</taxon>
        <taxon>Pseudomonadati</taxon>
        <taxon>Verrucomicrobiota</taxon>
        <taxon>Methylacidiphilae</taxon>
        <taxon>Methylacidiphilales</taxon>
        <taxon>Methylacidiphilaceae</taxon>
        <taxon>Candidatus Methylacidithermus</taxon>
    </lineage>
</organism>
<protein>
    <submittedName>
        <fullName evidence="12">DEAD-box ATP-dependent RNA helicase CshB</fullName>
        <ecNumber evidence="12">3.6.4.13</ecNumber>
    </submittedName>
</protein>
<dbReference type="GO" id="GO:0006281">
    <property type="term" value="P:DNA repair"/>
    <property type="evidence" value="ECO:0007669"/>
    <property type="project" value="UniProtKB-KW"/>
</dbReference>
<feature type="region of interest" description="Disordered" evidence="9">
    <location>
        <begin position="1431"/>
        <end position="1464"/>
    </location>
</feature>
<dbReference type="InterPro" id="IPR045628">
    <property type="entry name" value="Lhr_WH_dom"/>
</dbReference>
<name>A0A8J2FTG0_9BACT</name>
<dbReference type="InterPro" id="IPR055367">
    <property type="entry name" value="WH4_Lhr"/>
</dbReference>
<dbReference type="RefSeq" id="WP_174582539.1">
    <property type="nucleotide sequence ID" value="NZ_CAJNOB010000067.1"/>
</dbReference>
<accession>A0A8J2FTG0</accession>
<evidence type="ECO:0000256" key="4">
    <source>
        <dbReference type="ARBA" id="ARBA00022806"/>
    </source>
</evidence>
<dbReference type="Pfam" id="PF23235">
    <property type="entry name" value="WHD_3rd_Lhr"/>
    <property type="match status" value="1"/>
</dbReference>
<keyword evidence="3 12" id="KW-0378">Hydrolase</keyword>
<dbReference type="Pfam" id="PF08494">
    <property type="entry name" value="DEAD_assoc"/>
    <property type="match status" value="1"/>
</dbReference>
<dbReference type="PANTHER" id="PTHR47962">
    <property type="entry name" value="ATP-DEPENDENT HELICASE LHR-RELATED-RELATED"/>
    <property type="match status" value="1"/>
</dbReference>
<keyword evidence="6" id="KW-0238">DNA-binding</keyword>
<dbReference type="Gene3D" id="3.40.50.300">
    <property type="entry name" value="P-loop containing nucleotide triphosphate hydrolases"/>
    <property type="match status" value="2"/>
</dbReference>
<evidence type="ECO:0000256" key="8">
    <source>
        <dbReference type="ARBA" id="ARBA00023235"/>
    </source>
</evidence>
<sequence>MTQRRTGWENFHFLIREWFQREIGEPTLVQRRAWEAIEKQGPVLVVAPTGSGKTLAGWLGLLNRLVQRWQAGRWAEGPSVLYISPLRALSYDLWRNLQKPLRECEDAFRRQGLSFPPVSVSVRTGDATAAERARLVRKPPQILVTTPESLYLLLGGSRGRSLLSRVETVIVDELHALVGTKRGAHLFLSLERLARLRGGLLQRIGLSATVHPWEEAARWLTGQQEGEKEVTVVMQEEDRRLDLAIELPEVPLGSVASTEFWEALYDRIAELTKEHATTLVFVASRRLAERVAFQLGQRLGDSVVGGHHGSLSWERRRQVEGLLREGKLRVVVATSSLELGIDIGQVELVCQVGSPRSITALIQRVGRSGHRLGKTPKGRLFPLSRNELLEMVALIRAVRLGVREKLPTIEAPLDVLAQQVTAEVGAGSVSEQELWELVRRAYPYRGLTRELWEKMLTLLSEGFAWEPGRRGALIHWERTDGVLRPRKRTRWVALANAGVIPDRFEYEVVTEPEGDTVGTVNEDFAMESMVGDVFLLAGRSWRVRRVEKGKIRVEDAGFAAPSIPFWLGEAQARSPELSASVGEFLEWANEQFDRGPLSHGVATITEELCNTFGLSEEVSRALSEHLAASYAALGELPTHRKVIVERFFDQAGDTQLVFHCVRGMRINRAWGLVLRKRFCRQFNFELQAAAGEDGLLLSLTPVHSFPLEEVVGYVKSDTARSLLVQAILDAPVFRIRWLWNSTIALAVPRRRNGKKLSAQLVRMLAEDLLGRVFPDQLACFENIVGDRQIPDHPLVDQTLRDVLEETLDYPGLASLLKDIESGKIRVVTRDLREPSPMACELLTARPYAFLDNAPLEERRAHEVSVRRWWALKDATELGTLDPAVIQRVCQEARPSVTSSEDLLMALESFACWEADPSYQPFFDSLAREGKALTVATWNGKTLWVSSSRARQWAATLGEKAGTSLARFWDPQEDPQEALQEIVADRLALLGPRTSAEVASELGIEVTRVQRALEGLEAQGVVFRGKFRPEGSAELEWCERALLARIHRSMMEGCRQDAASVESSTFFEFLLRWQRVREEDRADGVLGLQSVLEGLEGFAIPFRAWEEEVLPVRMRNYDPGWLDELTLSGKFAWLALGEERLVGTTPVVFTSLSGGEFFPFQKAVCWSPEKLGPYAREVYAVLRREGPSFFDTIVRKSRLLPSQVEDGLSELVARGMARSDGFGSLRGLLARKHRRMIRRPRGPWPFPGRWVLCEDRENGPERTGEKETELERAIALFLRRWGVVFYKLWKRENVFELPWSCVLRVLRRWEAAGKVSGGRFVRGASGEQFALPEAVSFLRNLAKERLSGGGVTLSAVDPLNLTGLMFPGPRVPSRYGNRIYWKGGRPLVALISGKLYWWESLEGQARWEVEKAVRRASGSGYRQKVLAGENLSATSKEVSSRPSSQCLPSSSTGYLEAGCFGRAPR</sequence>
<dbReference type="PROSITE" id="PS51192">
    <property type="entry name" value="HELICASE_ATP_BIND_1"/>
    <property type="match status" value="1"/>
</dbReference>
<dbReference type="InterPro" id="IPR027417">
    <property type="entry name" value="P-loop_NTPase"/>
</dbReference>
<dbReference type="GO" id="GO:0016887">
    <property type="term" value="F:ATP hydrolysis activity"/>
    <property type="evidence" value="ECO:0007669"/>
    <property type="project" value="TreeGrafter"/>
</dbReference>
<dbReference type="Pfam" id="PF00271">
    <property type="entry name" value="Helicase_C"/>
    <property type="match status" value="1"/>
</dbReference>
<comment type="caution">
    <text evidence="12">The sequence shown here is derived from an EMBL/GenBank/DDBJ whole genome shotgun (WGS) entry which is preliminary data.</text>
</comment>
<proteinExistence type="predicted"/>
<evidence type="ECO:0000313" key="12">
    <source>
        <dbReference type="EMBL" id="CAF0704564.1"/>
    </source>
</evidence>